<dbReference type="EMBL" id="JABFOR010000003">
    <property type="protein sequence ID" value="NOJ69682.1"/>
    <property type="molecule type" value="Genomic_DNA"/>
</dbReference>
<evidence type="ECO:0000259" key="2">
    <source>
        <dbReference type="Pfam" id="PF02873"/>
    </source>
</evidence>
<comment type="caution">
    <text evidence="3">The sequence shown here is derived from an EMBL/GenBank/DDBJ whole genome shotgun (WGS) entry which is preliminary data.</text>
</comment>
<dbReference type="Proteomes" id="UP000552038">
    <property type="component" value="Unassembled WGS sequence"/>
</dbReference>
<dbReference type="Pfam" id="PF02873">
    <property type="entry name" value="MurB_C"/>
    <property type="match status" value="1"/>
</dbReference>
<sequence>MKGNGVGIARMSTQHANFIVNTGQATASDVLALIACIQQVTQGIYQVGLVPKIE</sequence>
<dbReference type="InterPro" id="IPR011601">
    <property type="entry name" value="MurB_C"/>
</dbReference>
<dbReference type="GO" id="GO:0008762">
    <property type="term" value="F:UDP-N-acetylmuramate dehydrogenase activity"/>
    <property type="evidence" value="ECO:0007669"/>
    <property type="project" value="InterPro"/>
</dbReference>
<reference evidence="3 4" key="1">
    <citation type="submission" date="2020-05" db="EMBL/GenBank/DDBJ databases">
        <title>Whole genome sequencing and identification of novel metabolites from Paenibacillus alvei strain JR949.</title>
        <authorList>
            <person name="Rajendhran J."/>
            <person name="Sree Pranav P."/>
            <person name="Mahalakshmi B."/>
            <person name="Karthikeyan R."/>
        </authorList>
    </citation>
    <scope>NUCLEOTIDE SEQUENCE [LARGE SCALE GENOMIC DNA]</scope>
    <source>
        <strain evidence="3 4">JR949</strain>
    </source>
</reference>
<gene>
    <name evidence="3" type="ORF">HMI46_03835</name>
</gene>
<name>A0AAP7DGN1_PAEAL</name>
<proteinExistence type="predicted"/>
<dbReference type="GO" id="GO:0005829">
    <property type="term" value="C:cytosol"/>
    <property type="evidence" value="ECO:0007669"/>
    <property type="project" value="TreeGrafter"/>
</dbReference>
<dbReference type="GO" id="GO:0071555">
    <property type="term" value="P:cell wall organization"/>
    <property type="evidence" value="ECO:0007669"/>
    <property type="project" value="TreeGrafter"/>
</dbReference>
<dbReference type="InterPro" id="IPR003170">
    <property type="entry name" value="MurB"/>
</dbReference>
<protein>
    <recommendedName>
        <fullName evidence="2">UDP-N-acetylenolpyruvoylglucosamine reductase C-terminal domain-containing protein</fullName>
    </recommendedName>
</protein>
<evidence type="ECO:0000313" key="4">
    <source>
        <dbReference type="Proteomes" id="UP000552038"/>
    </source>
</evidence>
<dbReference type="RefSeq" id="WP_163975777.1">
    <property type="nucleotide sequence ID" value="NZ_JABFOR010000003.1"/>
</dbReference>
<dbReference type="SUPFAM" id="SSF56194">
    <property type="entry name" value="Uridine diphospho-N-Acetylenolpyruvylglucosamine reductase, MurB, C-terminal domain"/>
    <property type="match status" value="1"/>
</dbReference>
<dbReference type="PANTHER" id="PTHR21071:SF4">
    <property type="entry name" value="UDP-N-ACETYLENOLPYRUVOYLGLUCOSAMINE REDUCTASE"/>
    <property type="match status" value="1"/>
</dbReference>
<dbReference type="AlphaFoldDB" id="A0AAP7DGN1"/>
<dbReference type="InterPro" id="IPR036635">
    <property type="entry name" value="MurB_C_sf"/>
</dbReference>
<feature type="domain" description="UDP-N-acetylenolpyruvoylglucosamine reductase C-terminal" evidence="2">
    <location>
        <begin position="1"/>
        <end position="53"/>
    </location>
</feature>
<evidence type="ECO:0000313" key="3">
    <source>
        <dbReference type="EMBL" id="NOJ69682.1"/>
    </source>
</evidence>
<organism evidence="3 4">
    <name type="scientific">Paenibacillus alvei</name>
    <name type="common">Bacillus alvei</name>
    <dbReference type="NCBI Taxonomy" id="44250"/>
    <lineage>
        <taxon>Bacteria</taxon>
        <taxon>Bacillati</taxon>
        <taxon>Bacillota</taxon>
        <taxon>Bacilli</taxon>
        <taxon>Bacillales</taxon>
        <taxon>Paenibacillaceae</taxon>
        <taxon>Paenibacillus</taxon>
    </lineage>
</organism>
<accession>A0AAP7DGN1</accession>
<dbReference type="GO" id="GO:0050660">
    <property type="term" value="F:flavin adenine dinucleotide binding"/>
    <property type="evidence" value="ECO:0007669"/>
    <property type="project" value="TreeGrafter"/>
</dbReference>
<comment type="cofactor">
    <cofactor evidence="1">
        <name>FAD</name>
        <dbReference type="ChEBI" id="CHEBI:57692"/>
    </cofactor>
</comment>
<evidence type="ECO:0000256" key="1">
    <source>
        <dbReference type="ARBA" id="ARBA00001974"/>
    </source>
</evidence>
<dbReference type="PANTHER" id="PTHR21071">
    <property type="entry name" value="UDP-N-ACETYLENOLPYRUVOYLGLUCOSAMINE REDUCTASE"/>
    <property type="match status" value="1"/>
</dbReference>
<dbReference type="Gene3D" id="3.90.78.10">
    <property type="entry name" value="UDP-N-acetylenolpyruvoylglucosamine reductase, C-terminal domain"/>
    <property type="match status" value="1"/>
</dbReference>